<dbReference type="RefSeq" id="WP_205188840.1">
    <property type="nucleotide sequence ID" value="NZ_JAFBFC010000009.1"/>
</dbReference>
<evidence type="ECO:0000313" key="3">
    <source>
        <dbReference type="EMBL" id="MBM7704843.1"/>
    </source>
</evidence>
<dbReference type="InterPro" id="IPR050194">
    <property type="entry name" value="Glycosyltransferase_grp1"/>
</dbReference>
<dbReference type="PANTHER" id="PTHR45947:SF3">
    <property type="entry name" value="SULFOQUINOVOSYL TRANSFERASE SQD2"/>
    <property type="match status" value="1"/>
</dbReference>
<dbReference type="CDD" id="cd03814">
    <property type="entry name" value="GT4-like"/>
    <property type="match status" value="1"/>
</dbReference>
<organism evidence="3 4">
    <name type="scientific">Priestia iocasae</name>
    <dbReference type="NCBI Taxonomy" id="2291674"/>
    <lineage>
        <taxon>Bacteria</taxon>
        <taxon>Bacillati</taxon>
        <taxon>Bacillota</taxon>
        <taxon>Bacilli</taxon>
        <taxon>Bacillales</taxon>
        <taxon>Bacillaceae</taxon>
        <taxon>Priestia</taxon>
    </lineage>
</organism>
<dbReference type="Pfam" id="PF00534">
    <property type="entry name" value="Glycos_transf_1"/>
    <property type="match status" value="1"/>
</dbReference>
<evidence type="ECO:0000259" key="2">
    <source>
        <dbReference type="Pfam" id="PF13439"/>
    </source>
</evidence>
<name>A0ABS2R033_9BACI</name>
<dbReference type="InterPro" id="IPR001296">
    <property type="entry name" value="Glyco_trans_1"/>
</dbReference>
<feature type="domain" description="Glycosyl transferase family 1" evidence="1">
    <location>
        <begin position="189"/>
        <end position="349"/>
    </location>
</feature>
<keyword evidence="4" id="KW-1185">Reference proteome</keyword>
<sequence length="381" mass="44191">MKVALFTDTFIPDVNGVAKTLAKLTNYFEHQKIDYQVFAPESINEDLFSKQIHRFISLPFFLYPECRLALPNMLKIKTQLQEFQPDIIHIATPFNIGLCGLHYAKKMNIPIVGSYHTDFEQYLSYYDLNFLSPFLWKYMKWFHQPLERIFVPSQATKDHLQSKGFTNLSIWSRGVDHTLFHPHYDRFDVRIKYNIKKPYILTYVGRLAPEKNLNTFMEIAKSMPPHIRHKIHWLIVGDGPLKEQLQKESLEHMTFTGFLQGEHLAKVYAASDLFVFPSATETFGNVVLESLACGTPVVGANAGGVKTIVQQGRNGYLCNPNSVQEFVHHIVELLEDLHKRIHFGHQGRNYALTQTWDSIFERLLMEYEEALINRKQSIQLA</sequence>
<proteinExistence type="predicted"/>
<accession>A0ABS2R033</accession>
<dbReference type="SUPFAM" id="SSF53756">
    <property type="entry name" value="UDP-Glycosyltransferase/glycogen phosphorylase"/>
    <property type="match status" value="1"/>
</dbReference>
<evidence type="ECO:0000313" key="4">
    <source>
        <dbReference type="Proteomes" id="UP000809829"/>
    </source>
</evidence>
<gene>
    <name evidence="3" type="ORF">JOC83_003702</name>
</gene>
<feature type="domain" description="Glycosyltransferase subfamily 4-like N-terminal" evidence="2">
    <location>
        <begin position="14"/>
        <end position="177"/>
    </location>
</feature>
<dbReference type="Proteomes" id="UP000809829">
    <property type="component" value="Unassembled WGS sequence"/>
</dbReference>
<comment type="caution">
    <text evidence="3">The sequence shown here is derived from an EMBL/GenBank/DDBJ whole genome shotgun (WGS) entry which is preliminary data.</text>
</comment>
<dbReference type="PANTHER" id="PTHR45947">
    <property type="entry name" value="SULFOQUINOVOSYL TRANSFERASE SQD2"/>
    <property type="match status" value="1"/>
</dbReference>
<dbReference type="InterPro" id="IPR028098">
    <property type="entry name" value="Glyco_trans_4-like_N"/>
</dbReference>
<dbReference type="EMBL" id="JAFBFC010000009">
    <property type="protein sequence ID" value="MBM7704843.1"/>
    <property type="molecule type" value="Genomic_DNA"/>
</dbReference>
<reference evidence="3 4" key="1">
    <citation type="submission" date="2021-01" db="EMBL/GenBank/DDBJ databases">
        <title>Genomic Encyclopedia of Type Strains, Phase IV (KMG-IV): sequencing the most valuable type-strain genomes for metagenomic binning, comparative biology and taxonomic classification.</title>
        <authorList>
            <person name="Goeker M."/>
        </authorList>
    </citation>
    <scope>NUCLEOTIDE SEQUENCE [LARGE SCALE GENOMIC DNA]</scope>
    <source>
        <strain evidence="3 4">DSM 104297</strain>
    </source>
</reference>
<dbReference type="Gene3D" id="3.40.50.2000">
    <property type="entry name" value="Glycogen Phosphorylase B"/>
    <property type="match status" value="2"/>
</dbReference>
<dbReference type="Pfam" id="PF13439">
    <property type="entry name" value="Glyco_transf_4"/>
    <property type="match status" value="1"/>
</dbReference>
<protein>
    <submittedName>
        <fullName evidence="3">Glycosyltransferase involved in cell wall biosynthesis</fullName>
    </submittedName>
</protein>
<evidence type="ECO:0000259" key="1">
    <source>
        <dbReference type="Pfam" id="PF00534"/>
    </source>
</evidence>